<reference evidence="2 3" key="1">
    <citation type="journal article" date="2014" name="Nat. Commun.">
        <title>Klebsormidium flaccidum genome reveals primary factors for plant terrestrial adaptation.</title>
        <authorList>
            <person name="Hori K."/>
            <person name="Maruyama F."/>
            <person name="Fujisawa T."/>
            <person name="Togashi T."/>
            <person name="Yamamoto N."/>
            <person name="Seo M."/>
            <person name="Sato S."/>
            <person name="Yamada T."/>
            <person name="Mori H."/>
            <person name="Tajima N."/>
            <person name="Moriyama T."/>
            <person name="Ikeuchi M."/>
            <person name="Watanabe M."/>
            <person name="Wada H."/>
            <person name="Kobayashi K."/>
            <person name="Saito M."/>
            <person name="Masuda T."/>
            <person name="Sasaki-Sekimoto Y."/>
            <person name="Mashiguchi K."/>
            <person name="Awai K."/>
            <person name="Shimojima M."/>
            <person name="Masuda S."/>
            <person name="Iwai M."/>
            <person name="Nobusawa T."/>
            <person name="Narise T."/>
            <person name="Kondo S."/>
            <person name="Saito H."/>
            <person name="Sato R."/>
            <person name="Murakawa M."/>
            <person name="Ihara Y."/>
            <person name="Oshima-Yamada Y."/>
            <person name="Ohtaka K."/>
            <person name="Satoh M."/>
            <person name="Sonobe K."/>
            <person name="Ishii M."/>
            <person name="Ohtani R."/>
            <person name="Kanamori-Sato M."/>
            <person name="Honoki R."/>
            <person name="Miyazaki D."/>
            <person name="Mochizuki H."/>
            <person name="Umetsu J."/>
            <person name="Higashi K."/>
            <person name="Shibata D."/>
            <person name="Kamiya Y."/>
            <person name="Sato N."/>
            <person name="Nakamura Y."/>
            <person name="Tabata S."/>
            <person name="Ida S."/>
            <person name="Kurokawa K."/>
            <person name="Ohta H."/>
        </authorList>
    </citation>
    <scope>NUCLEOTIDE SEQUENCE [LARGE SCALE GENOMIC DNA]</scope>
    <source>
        <strain evidence="2 3">NIES-2285</strain>
    </source>
</reference>
<keyword evidence="3" id="KW-1185">Reference proteome</keyword>
<sequence length="429" mass="48282">MPEDDTVRCFPKHLNKHIHDFDSPQGPTVIRGISFPPKETAGGTDFETDPHDREAIAELGLLDLDNVPEPLGSRRIHSVHQIGSILEVLLPRDDFDPEAEKEQVVDVFKNFAEIGWVEEMDIGLYPAAYLPGTEEDRIGRTRVSAIIACDKMKNSDGQHQMILLDSLSHVNWAMLKVRQRTVRRDDGGLGSERWFLRAYGQGYDPIKAPYKWGPDMADTFLGRNGRAFTGPEFTGPYAYAENQKRCILLQAYDSKYGFPGHGYGIKSENVGIHWLSGITRIGDLGRQQNLHMIAIILSVAYQFLIDASFQDESFDLMTADVGKKVAVAANFLIAYEQTRHVKIGRPANNPQDVNFKAYIHQDVLSSEPEEWAAIQAEFGLSKMRRMRMRKAASSLGDPSHPPSLRKGLPHSHSPHFAKDEENENEEGRF</sequence>
<dbReference type="EMBL" id="DF238044">
    <property type="protein sequence ID" value="GAQ92688.1"/>
    <property type="molecule type" value="Genomic_DNA"/>
</dbReference>
<evidence type="ECO:0000313" key="3">
    <source>
        <dbReference type="Proteomes" id="UP000054558"/>
    </source>
</evidence>
<evidence type="ECO:0000313" key="2">
    <source>
        <dbReference type="EMBL" id="GAQ92688.1"/>
    </source>
</evidence>
<dbReference type="AlphaFoldDB" id="A0A1Y1IWP2"/>
<feature type="region of interest" description="Disordered" evidence="1">
    <location>
        <begin position="389"/>
        <end position="429"/>
    </location>
</feature>
<gene>
    <name evidence="2" type="ORF">KFL_010950010</name>
</gene>
<dbReference type="Proteomes" id="UP000054558">
    <property type="component" value="Unassembled WGS sequence"/>
</dbReference>
<organism evidence="2 3">
    <name type="scientific">Klebsormidium nitens</name>
    <name type="common">Green alga</name>
    <name type="synonym">Ulothrix nitens</name>
    <dbReference type="NCBI Taxonomy" id="105231"/>
    <lineage>
        <taxon>Eukaryota</taxon>
        <taxon>Viridiplantae</taxon>
        <taxon>Streptophyta</taxon>
        <taxon>Klebsormidiophyceae</taxon>
        <taxon>Klebsormidiales</taxon>
        <taxon>Klebsormidiaceae</taxon>
        <taxon>Klebsormidium</taxon>
    </lineage>
</organism>
<protein>
    <submittedName>
        <fullName evidence="2">Uncharacterized protein</fullName>
    </submittedName>
</protein>
<accession>A0A1Y1IWP2</accession>
<evidence type="ECO:0000256" key="1">
    <source>
        <dbReference type="SAM" id="MobiDB-lite"/>
    </source>
</evidence>
<name>A0A1Y1IWP2_KLENI</name>
<proteinExistence type="predicted"/>
<feature type="compositionally biased region" description="Acidic residues" evidence="1">
    <location>
        <begin position="420"/>
        <end position="429"/>
    </location>
</feature>